<dbReference type="GO" id="GO:0000287">
    <property type="term" value="F:magnesium ion binding"/>
    <property type="evidence" value="ECO:0007669"/>
    <property type="project" value="TreeGrafter"/>
</dbReference>
<dbReference type="GO" id="GO:0016829">
    <property type="term" value="F:lyase activity"/>
    <property type="evidence" value="ECO:0007669"/>
    <property type="project" value="UniProtKB-KW"/>
</dbReference>
<evidence type="ECO:0000313" key="9">
    <source>
        <dbReference type="Proteomes" id="UP001165679"/>
    </source>
</evidence>
<feature type="binding site" evidence="5">
    <location>
        <position position="132"/>
    </location>
    <ligand>
        <name>substrate</name>
    </ligand>
</feature>
<gene>
    <name evidence="8" type="ORF">OL599_11360</name>
</gene>
<dbReference type="InterPro" id="IPR015813">
    <property type="entry name" value="Pyrv/PenolPyrv_kinase-like_dom"/>
</dbReference>
<dbReference type="PIRSF" id="PIRSF015582">
    <property type="entry name" value="Cit_lyase_B"/>
    <property type="match status" value="1"/>
</dbReference>
<keyword evidence="9" id="KW-1185">Reference proteome</keyword>
<feature type="binding site" evidence="6">
    <location>
        <position position="159"/>
    </location>
    <ligand>
        <name>Mg(2+)</name>
        <dbReference type="ChEBI" id="CHEBI:18420"/>
    </ligand>
</feature>
<evidence type="ECO:0000256" key="2">
    <source>
        <dbReference type="ARBA" id="ARBA00005568"/>
    </source>
</evidence>
<dbReference type="GO" id="GO:0006107">
    <property type="term" value="P:oxaloacetate metabolic process"/>
    <property type="evidence" value="ECO:0007669"/>
    <property type="project" value="TreeGrafter"/>
</dbReference>
<evidence type="ECO:0000256" key="5">
    <source>
        <dbReference type="PIRSR" id="PIRSR015582-1"/>
    </source>
</evidence>
<reference evidence="8" key="2">
    <citation type="submission" date="2022-10" db="EMBL/GenBank/DDBJ databases">
        <authorList>
            <person name="Trinh H.N."/>
        </authorList>
    </citation>
    <scope>NUCLEOTIDE SEQUENCE</scope>
    <source>
        <strain evidence="8">RN2-1</strain>
    </source>
</reference>
<dbReference type="EMBL" id="JAPDNT010000007">
    <property type="protein sequence ID" value="MCW3475170.1"/>
    <property type="molecule type" value="Genomic_DNA"/>
</dbReference>
<feature type="binding site" evidence="5">
    <location>
        <position position="68"/>
    </location>
    <ligand>
        <name>substrate</name>
    </ligand>
</feature>
<feature type="domain" description="HpcH/HpaI aldolase/citrate lyase" evidence="7">
    <location>
        <begin position="9"/>
        <end position="231"/>
    </location>
</feature>
<evidence type="ECO:0000259" key="7">
    <source>
        <dbReference type="Pfam" id="PF03328"/>
    </source>
</evidence>
<dbReference type="InterPro" id="IPR005000">
    <property type="entry name" value="Aldolase/citrate-lyase_domain"/>
</dbReference>
<accession>A0AA41YLZ6</accession>
<feature type="binding site" evidence="6">
    <location>
        <position position="132"/>
    </location>
    <ligand>
        <name>Mg(2+)</name>
        <dbReference type="ChEBI" id="CHEBI:18420"/>
    </ligand>
</feature>
<evidence type="ECO:0000256" key="3">
    <source>
        <dbReference type="ARBA" id="ARBA00022723"/>
    </source>
</evidence>
<proteinExistence type="inferred from homology"/>
<dbReference type="InterPro" id="IPR011206">
    <property type="entry name" value="Citrate_lyase_beta/mcl1/mcl2"/>
</dbReference>
<evidence type="ECO:0000256" key="4">
    <source>
        <dbReference type="ARBA" id="ARBA00022842"/>
    </source>
</evidence>
<comment type="similarity">
    <text evidence="2">Belongs to the HpcH/HpaI aldolase family.</text>
</comment>
<dbReference type="RefSeq" id="WP_264713867.1">
    <property type="nucleotide sequence ID" value="NZ_JAPDNT010000007.1"/>
</dbReference>
<dbReference type="AlphaFoldDB" id="A0AA41YLZ6"/>
<keyword evidence="3 6" id="KW-0479">Metal-binding</keyword>
<evidence type="ECO:0000313" key="8">
    <source>
        <dbReference type="EMBL" id="MCW3475170.1"/>
    </source>
</evidence>
<comment type="cofactor">
    <cofactor evidence="1">
        <name>Mg(2+)</name>
        <dbReference type="ChEBI" id="CHEBI:18420"/>
    </cofactor>
</comment>
<reference evidence="8" key="1">
    <citation type="submission" date="2022-09" db="EMBL/GenBank/DDBJ databases">
        <title>Rhodovastum sp. nov. RN2-1 isolated from soil in Seongnam, South Korea.</title>
        <authorList>
            <person name="Le N.T."/>
        </authorList>
    </citation>
    <scope>NUCLEOTIDE SEQUENCE</scope>
    <source>
        <strain evidence="8">RN2-1</strain>
    </source>
</reference>
<keyword evidence="4 6" id="KW-0460">Magnesium</keyword>
<evidence type="ECO:0000256" key="6">
    <source>
        <dbReference type="PIRSR" id="PIRSR015582-2"/>
    </source>
</evidence>
<name>A0AA41YLZ6_9PROT</name>
<dbReference type="Pfam" id="PF03328">
    <property type="entry name" value="HpcH_HpaI"/>
    <property type="match status" value="1"/>
</dbReference>
<dbReference type="PANTHER" id="PTHR32308">
    <property type="entry name" value="LYASE BETA SUBUNIT, PUTATIVE (AFU_ORTHOLOGUE AFUA_4G13030)-RELATED"/>
    <property type="match status" value="1"/>
</dbReference>
<evidence type="ECO:0000256" key="1">
    <source>
        <dbReference type="ARBA" id="ARBA00001946"/>
    </source>
</evidence>
<dbReference type="SUPFAM" id="SSF51621">
    <property type="entry name" value="Phosphoenolpyruvate/pyruvate domain"/>
    <property type="match status" value="1"/>
</dbReference>
<comment type="caution">
    <text evidence="8">The sequence shown here is derived from an EMBL/GenBank/DDBJ whole genome shotgun (WGS) entry which is preliminary data.</text>
</comment>
<dbReference type="InterPro" id="IPR040442">
    <property type="entry name" value="Pyrv_kinase-like_dom_sf"/>
</dbReference>
<sequence length="291" mass="29924">MSRPEMRLRSPLFAPGDSERKAQKALASVADAVILDLEDSVAPPSKDAARAATAALLPAVTRPGVIVRVNPRGTPWYLADLAAVVPGRPQAVMLPKCSGADDLLALDHHLEVLEVASGQAVGSIGVLPIVTETAASVLGLAGMAGAARRVLAFCFGAEDLSADLGIAPRRPDFAYPAPVAHARAAVLIAAGAAGLPALDTPWPDPRDAAGLAREAAAAAADGFAGKLCIHPDQIAPVNTAFTPDPHRVAWARTVRDAFAANPDAGVFALDGKMIDRPHLKLAQRILAASGE</sequence>
<dbReference type="PANTHER" id="PTHR32308:SF0">
    <property type="entry name" value="HPCH_HPAI ALDOLASE_CITRATE LYASE DOMAIN-CONTAINING PROTEIN"/>
    <property type="match status" value="1"/>
</dbReference>
<organism evidence="8 9">
    <name type="scientific">Limobrevibacterium gyesilva</name>
    <dbReference type="NCBI Taxonomy" id="2991712"/>
    <lineage>
        <taxon>Bacteria</taxon>
        <taxon>Pseudomonadati</taxon>
        <taxon>Pseudomonadota</taxon>
        <taxon>Alphaproteobacteria</taxon>
        <taxon>Acetobacterales</taxon>
        <taxon>Acetobacteraceae</taxon>
        <taxon>Limobrevibacterium</taxon>
    </lineage>
</organism>
<keyword evidence="8" id="KW-0456">Lyase</keyword>
<dbReference type="Proteomes" id="UP001165679">
    <property type="component" value="Unassembled WGS sequence"/>
</dbReference>
<protein>
    <submittedName>
        <fullName evidence="8">CoA ester lyase</fullName>
    </submittedName>
</protein>
<dbReference type="Gene3D" id="3.20.20.60">
    <property type="entry name" value="Phosphoenolpyruvate-binding domains"/>
    <property type="match status" value="1"/>
</dbReference>